<evidence type="ECO:0000256" key="6">
    <source>
        <dbReference type="ARBA" id="ARBA00023010"/>
    </source>
</evidence>
<evidence type="ECO:0000313" key="9">
    <source>
        <dbReference type="EMBL" id="AVM01132.1"/>
    </source>
</evidence>
<evidence type="ECO:0000256" key="4">
    <source>
        <dbReference type="ARBA" id="ARBA00022927"/>
    </source>
</evidence>
<evidence type="ECO:0000256" key="5">
    <source>
        <dbReference type="ARBA" id="ARBA00022989"/>
    </source>
</evidence>
<feature type="compositionally biased region" description="Basic and acidic residues" evidence="8">
    <location>
        <begin position="80"/>
        <end position="89"/>
    </location>
</feature>
<dbReference type="InterPro" id="IPR003369">
    <property type="entry name" value="TatA/B/E"/>
</dbReference>
<evidence type="ECO:0008006" key="11">
    <source>
        <dbReference type="Google" id="ProtNLM"/>
    </source>
</evidence>
<accession>A0A2S0KHH3</accession>
<evidence type="ECO:0000256" key="2">
    <source>
        <dbReference type="ARBA" id="ARBA00022448"/>
    </source>
</evidence>
<keyword evidence="6" id="KW-0811">Translocation</keyword>
<dbReference type="PRINTS" id="PR01506">
    <property type="entry name" value="TATBPROTEIN"/>
</dbReference>
<keyword evidence="5" id="KW-1133">Transmembrane helix</keyword>
<evidence type="ECO:0000256" key="1">
    <source>
        <dbReference type="ARBA" id="ARBA00004167"/>
    </source>
</evidence>
<evidence type="ECO:0000313" key="10">
    <source>
        <dbReference type="Proteomes" id="UP000239814"/>
    </source>
</evidence>
<feature type="compositionally biased region" description="Low complexity" evidence="8">
    <location>
        <begin position="94"/>
        <end position="104"/>
    </location>
</feature>
<dbReference type="Gene3D" id="1.20.5.3310">
    <property type="match status" value="1"/>
</dbReference>
<evidence type="ECO:0000256" key="7">
    <source>
        <dbReference type="ARBA" id="ARBA00023136"/>
    </source>
</evidence>
<comment type="subcellular location">
    <subcellularLocation>
        <location evidence="1">Membrane</location>
        <topology evidence="1">Single-pass membrane protein</topology>
    </subcellularLocation>
</comment>
<keyword evidence="2" id="KW-0813">Transport</keyword>
<protein>
    <recommendedName>
        <fullName evidence="11">Preprotein translocase</fullName>
    </recommendedName>
</protein>
<dbReference type="GO" id="GO:0015031">
    <property type="term" value="P:protein transport"/>
    <property type="evidence" value="ECO:0007669"/>
    <property type="project" value="UniProtKB-KW"/>
</dbReference>
<gene>
    <name evidence="9" type="ORF">C6V83_13615</name>
</gene>
<dbReference type="OrthoDB" id="3267321at2"/>
<reference evidence="9 10" key="1">
    <citation type="submission" date="2018-03" db="EMBL/GenBank/DDBJ databases">
        <title>Characteristics and genome of n-alkane degrading marine bacteria Gordonia iterans isolated from crude oil contaminated in Tae-an, South Korea.</title>
        <authorList>
            <person name="Lee S.-S."/>
            <person name="Kim H."/>
        </authorList>
    </citation>
    <scope>NUCLEOTIDE SEQUENCE [LARGE SCALE GENOMIC DNA]</scope>
    <source>
        <strain evidence="9 10">Co17</strain>
    </source>
</reference>
<dbReference type="GO" id="GO:0016020">
    <property type="term" value="C:membrane"/>
    <property type="evidence" value="ECO:0007669"/>
    <property type="project" value="UniProtKB-ARBA"/>
</dbReference>
<dbReference type="Pfam" id="PF02416">
    <property type="entry name" value="TatA_B_E"/>
    <property type="match status" value="1"/>
</dbReference>
<dbReference type="KEGG" id="git:C6V83_13615"/>
<keyword evidence="4" id="KW-0653">Protein transport</keyword>
<proteinExistence type="predicted"/>
<keyword evidence="3" id="KW-0812">Transmembrane</keyword>
<keyword evidence="10" id="KW-1185">Reference proteome</keyword>
<organism evidence="9 10">
    <name type="scientific">Gordonia iterans</name>
    <dbReference type="NCBI Taxonomy" id="1004901"/>
    <lineage>
        <taxon>Bacteria</taxon>
        <taxon>Bacillati</taxon>
        <taxon>Actinomycetota</taxon>
        <taxon>Actinomycetes</taxon>
        <taxon>Mycobacteriales</taxon>
        <taxon>Gordoniaceae</taxon>
        <taxon>Gordonia</taxon>
    </lineage>
</organism>
<feature type="region of interest" description="Disordered" evidence="8">
    <location>
        <begin position="159"/>
        <end position="201"/>
    </location>
</feature>
<sequence length="201" mass="22160">MFGLTFEKLFLVAVIAAVVLGPHRLPEYARGLARTLRHLGHIVDDTKSKTLSAQEWEALDPRRFDPRRIAADALTSEPAEITKPHEHTAGRVQHSAAPAEFAASPEHRFRSDRLAEIHDQASRIRPGQRYLVVGDAAHPRRIRVDDLPPDDPRRVAAECAAHAPEPRITSAIASSEAGPRSQASSDTQIERAPDRRSGECV</sequence>
<evidence type="ECO:0000256" key="8">
    <source>
        <dbReference type="SAM" id="MobiDB-lite"/>
    </source>
</evidence>
<keyword evidence="7" id="KW-0472">Membrane</keyword>
<dbReference type="AlphaFoldDB" id="A0A2S0KHH3"/>
<feature type="compositionally biased region" description="Basic and acidic residues" evidence="8">
    <location>
        <begin position="188"/>
        <end position="201"/>
    </location>
</feature>
<evidence type="ECO:0000256" key="3">
    <source>
        <dbReference type="ARBA" id="ARBA00022692"/>
    </source>
</evidence>
<dbReference type="Proteomes" id="UP000239814">
    <property type="component" value="Chromosome"/>
</dbReference>
<name>A0A2S0KHH3_9ACTN</name>
<dbReference type="EMBL" id="CP027433">
    <property type="protein sequence ID" value="AVM01132.1"/>
    <property type="molecule type" value="Genomic_DNA"/>
</dbReference>
<feature type="region of interest" description="Disordered" evidence="8">
    <location>
        <begin position="77"/>
        <end position="106"/>
    </location>
</feature>